<dbReference type="AlphaFoldDB" id="A0A0F9A5Y4"/>
<organism evidence="1">
    <name type="scientific">marine sediment metagenome</name>
    <dbReference type="NCBI Taxonomy" id="412755"/>
    <lineage>
        <taxon>unclassified sequences</taxon>
        <taxon>metagenomes</taxon>
        <taxon>ecological metagenomes</taxon>
    </lineage>
</organism>
<protein>
    <submittedName>
        <fullName evidence="1">Uncharacterized protein</fullName>
    </submittedName>
</protein>
<feature type="non-terminal residue" evidence="1">
    <location>
        <position position="1"/>
    </location>
</feature>
<evidence type="ECO:0000313" key="1">
    <source>
        <dbReference type="EMBL" id="KKL04880.1"/>
    </source>
</evidence>
<gene>
    <name evidence="1" type="ORF">LCGC14_2611630</name>
</gene>
<accession>A0A0F9A5Y4</accession>
<reference evidence="1" key="1">
    <citation type="journal article" date="2015" name="Nature">
        <title>Complex archaea that bridge the gap between prokaryotes and eukaryotes.</title>
        <authorList>
            <person name="Spang A."/>
            <person name="Saw J.H."/>
            <person name="Jorgensen S.L."/>
            <person name="Zaremba-Niedzwiedzka K."/>
            <person name="Martijn J."/>
            <person name="Lind A.E."/>
            <person name="van Eijk R."/>
            <person name="Schleper C."/>
            <person name="Guy L."/>
            <person name="Ettema T.J."/>
        </authorList>
    </citation>
    <scope>NUCLEOTIDE SEQUENCE</scope>
</reference>
<sequence>PDPSVWLGPHFDERGCTTGNTHQGHMAIDSAICCHAIACIDIDHAISPVGALAS</sequence>
<comment type="caution">
    <text evidence="1">The sequence shown here is derived from an EMBL/GenBank/DDBJ whole genome shotgun (WGS) entry which is preliminary data.</text>
</comment>
<name>A0A0F9A5Y4_9ZZZZ</name>
<proteinExistence type="predicted"/>
<dbReference type="EMBL" id="LAZR01044350">
    <property type="protein sequence ID" value="KKL04880.1"/>
    <property type="molecule type" value="Genomic_DNA"/>
</dbReference>